<evidence type="ECO:0000313" key="1">
    <source>
        <dbReference type="EMBL" id="KAI3689594.1"/>
    </source>
</evidence>
<proteinExistence type="predicted"/>
<comment type="caution">
    <text evidence="1">The sequence shown here is derived from an EMBL/GenBank/DDBJ whole genome shotgun (WGS) entry which is preliminary data.</text>
</comment>
<dbReference type="Proteomes" id="UP001055811">
    <property type="component" value="Linkage Group LG09"/>
</dbReference>
<gene>
    <name evidence="1" type="ORF">L2E82_47556</name>
</gene>
<reference evidence="2" key="1">
    <citation type="journal article" date="2022" name="Mol. Ecol. Resour.">
        <title>The genomes of chicory, endive, great burdock and yacon provide insights into Asteraceae palaeo-polyploidization history and plant inulin production.</title>
        <authorList>
            <person name="Fan W."/>
            <person name="Wang S."/>
            <person name="Wang H."/>
            <person name="Wang A."/>
            <person name="Jiang F."/>
            <person name="Liu H."/>
            <person name="Zhao H."/>
            <person name="Xu D."/>
            <person name="Zhang Y."/>
        </authorList>
    </citation>
    <scope>NUCLEOTIDE SEQUENCE [LARGE SCALE GENOMIC DNA]</scope>
    <source>
        <strain evidence="2">cv. Punajuju</strain>
    </source>
</reference>
<name>A0ACB8YV19_CICIN</name>
<evidence type="ECO:0000313" key="2">
    <source>
        <dbReference type="Proteomes" id="UP001055811"/>
    </source>
</evidence>
<dbReference type="EMBL" id="CM042017">
    <property type="protein sequence ID" value="KAI3689594.1"/>
    <property type="molecule type" value="Genomic_DNA"/>
</dbReference>
<protein>
    <submittedName>
        <fullName evidence="1">Uncharacterized protein</fullName>
    </submittedName>
</protein>
<accession>A0ACB8YV19</accession>
<organism evidence="1 2">
    <name type="scientific">Cichorium intybus</name>
    <name type="common">Chicory</name>
    <dbReference type="NCBI Taxonomy" id="13427"/>
    <lineage>
        <taxon>Eukaryota</taxon>
        <taxon>Viridiplantae</taxon>
        <taxon>Streptophyta</taxon>
        <taxon>Embryophyta</taxon>
        <taxon>Tracheophyta</taxon>
        <taxon>Spermatophyta</taxon>
        <taxon>Magnoliopsida</taxon>
        <taxon>eudicotyledons</taxon>
        <taxon>Gunneridae</taxon>
        <taxon>Pentapetalae</taxon>
        <taxon>asterids</taxon>
        <taxon>campanulids</taxon>
        <taxon>Asterales</taxon>
        <taxon>Asteraceae</taxon>
        <taxon>Cichorioideae</taxon>
        <taxon>Cichorieae</taxon>
        <taxon>Cichoriinae</taxon>
        <taxon>Cichorium</taxon>
    </lineage>
</organism>
<sequence>MGFAITAAASVLLLRIVVRVAVGCGYACCRTLPNVPKLIRYCIFIAWFMSFAAVGQFIAGAKLCSHNVEEDDSCSESKPGIFSTAAFEALVSLGLTLFYYLVIASTQNEPIKPPTSEVEAPPMMSYSVPSTDPMVRV</sequence>
<reference evidence="1 2" key="2">
    <citation type="journal article" date="2022" name="Mol. Ecol. Resour.">
        <title>The genomes of chicory, endive, great burdock and yacon provide insights into Asteraceae paleo-polyploidization history and plant inulin production.</title>
        <authorList>
            <person name="Fan W."/>
            <person name="Wang S."/>
            <person name="Wang H."/>
            <person name="Wang A."/>
            <person name="Jiang F."/>
            <person name="Liu H."/>
            <person name="Zhao H."/>
            <person name="Xu D."/>
            <person name="Zhang Y."/>
        </authorList>
    </citation>
    <scope>NUCLEOTIDE SEQUENCE [LARGE SCALE GENOMIC DNA]</scope>
    <source>
        <strain evidence="2">cv. Punajuju</strain>
        <tissue evidence="1">Leaves</tissue>
    </source>
</reference>
<keyword evidence="2" id="KW-1185">Reference proteome</keyword>